<comment type="caution">
    <text evidence="7">The sequence shown here is derived from an EMBL/GenBank/DDBJ whole genome shotgun (WGS) entry which is preliminary data.</text>
</comment>
<feature type="transmembrane region" description="Helical" evidence="6">
    <location>
        <begin position="327"/>
        <end position="349"/>
    </location>
</feature>
<protein>
    <submittedName>
        <fullName evidence="7">Polysaccharide biosynthesis protein</fullName>
    </submittedName>
</protein>
<evidence type="ECO:0000256" key="2">
    <source>
        <dbReference type="ARBA" id="ARBA00022475"/>
    </source>
</evidence>
<feature type="transmembrane region" description="Helical" evidence="6">
    <location>
        <begin position="286"/>
        <end position="306"/>
    </location>
</feature>
<dbReference type="EMBL" id="RLII01000030">
    <property type="protein sequence ID" value="RXE57894.1"/>
    <property type="molecule type" value="Genomic_DNA"/>
</dbReference>
<keyword evidence="8" id="KW-1185">Reference proteome</keyword>
<feature type="transmembrane region" description="Helical" evidence="6">
    <location>
        <begin position="234"/>
        <end position="254"/>
    </location>
</feature>
<evidence type="ECO:0000256" key="4">
    <source>
        <dbReference type="ARBA" id="ARBA00022989"/>
    </source>
</evidence>
<proteinExistence type="predicted"/>
<feature type="transmembrane region" description="Helical" evidence="6">
    <location>
        <begin position="451"/>
        <end position="468"/>
    </location>
</feature>
<keyword evidence="5 6" id="KW-0472">Membrane</keyword>
<feature type="transmembrane region" description="Helical" evidence="6">
    <location>
        <begin position="412"/>
        <end position="431"/>
    </location>
</feature>
<feature type="transmembrane region" description="Helical" evidence="6">
    <location>
        <begin position="87"/>
        <end position="107"/>
    </location>
</feature>
<name>A0A4Q0I0Z0_9FIRM</name>
<dbReference type="PANTHER" id="PTHR30250">
    <property type="entry name" value="PST FAMILY PREDICTED COLANIC ACID TRANSPORTER"/>
    <property type="match status" value="1"/>
</dbReference>
<dbReference type="InterPro" id="IPR002797">
    <property type="entry name" value="Polysacc_synth"/>
</dbReference>
<feature type="transmembrane region" description="Helical" evidence="6">
    <location>
        <begin position="185"/>
        <end position="206"/>
    </location>
</feature>
<accession>A0A4Q0I0Z0</accession>
<dbReference type="OrthoDB" id="9775950at2"/>
<feature type="transmembrane region" description="Helical" evidence="6">
    <location>
        <begin position="361"/>
        <end position="379"/>
    </location>
</feature>
<dbReference type="PIRSF" id="PIRSF038958">
    <property type="entry name" value="PG_synth_SpoVB"/>
    <property type="match status" value="1"/>
</dbReference>
<feature type="transmembrane region" description="Helical" evidence="6">
    <location>
        <begin position="47"/>
        <end position="66"/>
    </location>
</feature>
<dbReference type="RefSeq" id="WP_069196077.1">
    <property type="nucleotide sequence ID" value="NZ_RLII01000030.1"/>
</dbReference>
<dbReference type="GO" id="GO:0005886">
    <property type="term" value="C:plasma membrane"/>
    <property type="evidence" value="ECO:0007669"/>
    <property type="project" value="UniProtKB-SubCell"/>
</dbReference>
<feature type="transmembrane region" description="Helical" evidence="6">
    <location>
        <begin position="119"/>
        <end position="139"/>
    </location>
</feature>
<organism evidence="7 8">
    <name type="scientific">Acetivibrio mesophilus</name>
    <dbReference type="NCBI Taxonomy" id="2487273"/>
    <lineage>
        <taxon>Bacteria</taxon>
        <taxon>Bacillati</taxon>
        <taxon>Bacillota</taxon>
        <taxon>Clostridia</taxon>
        <taxon>Eubacteriales</taxon>
        <taxon>Oscillospiraceae</taxon>
        <taxon>Acetivibrio</taxon>
    </lineage>
</organism>
<evidence type="ECO:0000256" key="5">
    <source>
        <dbReference type="ARBA" id="ARBA00023136"/>
    </source>
</evidence>
<comment type="subcellular location">
    <subcellularLocation>
        <location evidence="1">Cell membrane</location>
        <topology evidence="1">Multi-pass membrane protein</topology>
    </subcellularLocation>
</comment>
<evidence type="ECO:0000256" key="1">
    <source>
        <dbReference type="ARBA" id="ARBA00004651"/>
    </source>
</evidence>
<feature type="transmembrane region" description="Helical" evidence="6">
    <location>
        <begin position="480"/>
        <end position="503"/>
    </location>
</feature>
<evidence type="ECO:0000313" key="7">
    <source>
        <dbReference type="EMBL" id="RXE57894.1"/>
    </source>
</evidence>
<evidence type="ECO:0000256" key="6">
    <source>
        <dbReference type="SAM" id="Phobius"/>
    </source>
</evidence>
<dbReference type="InterPro" id="IPR024923">
    <property type="entry name" value="PG_synth_SpoVB"/>
</dbReference>
<dbReference type="PANTHER" id="PTHR30250:SF21">
    <property type="entry name" value="LIPID II FLIPPASE MURJ"/>
    <property type="match status" value="1"/>
</dbReference>
<feature type="transmembrane region" description="Helical" evidence="6">
    <location>
        <begin position="388"/>
        <end position="406"/>
    </location>
</feature>
<reference evidence="8" key="1">
    <citation type="submission" date="2018-11" db="EMBL/GenBank/DDBJ databases">
        <title>Genome sequencing of a novel mesophilic and cellulolytic organism within the genus Hungateiclostridium.</title>
        <authorList>
            <person name="Rettenmaier R."/>
            <person name="Liebl W."/>
            <person name="Zverlov V."/>
        </authorList>
    </citation>
    <scope>NUCLEOTIDE SEQUENCE [LARGE SCALE GENOMIC DNA]</scope>
    <source>
        <strain evidence="8">N2K1</strain>
    </source>
</reference>
<keyword evidence="2" id="KW-1003">Cell membrane</keyword>
<keyword evidence="3 6" id="KW-0812">Transmembrane</keyword>
<evidence type="ECO:0000256" key="3">
    <source>
        <dbReference type="ARBA" id="ARBA00022692"/>
    </source>
</evidence>
<dbReference type="InterPro" id="IPR050833">
    <property type="entry name" value="Poly_Biosynth_Transport"/>
</dbReference>
<feature type="transmembrane region" description="Helical" evidence="6">
    <location>
        <begin position="160"/>
        <end position="179"/>
    </location>
</feature>
<gene>
    <name evidence="7" type="ORF">EFD62_15070</name>
</gene>
<dbReference type="AlphaFoldDB" id="A0A4Q0I0Z0"/>
<keyword evidence="4 6" id="KW-1133">Transmembrane helix</keyword>
<dbReference type="CDD" id="cd13124">
    <property type="entry name" value="MATE_SpoVB_like"/>
    <property type="match status" value="1"/>
</dbReference>
<evidence type="ECO:0000313" key="8">
    <source>
        <dbReference type="Proteomes" id="UP000289166"/>
    </source>
</evidence>
<dbReference type="Proteomes" id="UP000289166">
    <property type="component" value="Unassembled WGS sequence"/>
</dbReference>
<sequence>MKKQSMTKGFAVLSAAGLITKVLSVLYIPFLLAIIGDEGNGIYAAAYQVYVFIYVIANSGIPVAIAKSVSELTAVGNYKDALRIFKISRFFLIIIGTVLSVLMFVTAKPLAAMINSEKSYLAIAALSPTLFFTALASAYKGYFQGMSNMTPTAISQVVEQIFNMIFTVLFAALLIGKSLEAACAGGTVGTTLGALFSTIVLIFIYNRRSEEINDLKQHRSTAKRYSYKQLAKRVFHYSLPITVCVGAQYAGNLIDVANIRGRLLAGGYTLEMASVMHSYLSKYQQIMNAPISIVSALAAAVLPSISGAAAEKDVKQVEDKSNHAFRLCMLIVIPSAIGLSILSGPIYAVLKYGEGSHLMRYGSLVLILMSVVQIQSSILQGAGKLYKATINVILGIIAKIIFNYILIANPQINIMGAVIGSMVGYALTIILNTITVRKELKIKIDILKQSLKPIISSAVMGAFVWLVYKGLNFALGFIKSAYVVNALSAVISVLLGMAIYFYIMILVRGITKKDFDVLPARIKGMIPKFILNKAR</sequence>
<dbReference type="Pfam" id="PF01943">
    <property type="entry name" value="Polysacc_synt"/>
    <property type="match status" value="1"/>
</dbReference>
<feature type="transmembrane region" description="Helical" evidence="6">
    <location>
        <begin position="12"/>
        <end position="35"/>
    </location>
</feature>